<dbReference type="STRING" id="882082.SaccyDRAFT_4011"/>
<evidence type="ECO:0000256" key="1">
    <source>
        <dbReference type="SAM" id="MobiDB-lite"/>
    </source>
</evidence>
<dbReference type="Proteomes" id="UP000002791">
    <property type="component" value="Chromosome"/>
</dbReference>
<feature type="compositionally biased region" description="Low complexity" evidence="1">
    <location>
        <begin position="147"/>
        <end position="156"/>
    </location>
</feature>
<reference evidence="3 4" key="1">
    <citation type="submission" date="2011-11" db="EMBL/GenBank/DDBJ databases">
        <title>The Noncontiguous Finished sequence of Saccharomonospora cyanea NA-134.</title>
        <authorList>
            <consortium name="US DOE Joint Genome Institute"/>
            <person name="Lucas S."/>
            <person name="Han J."/>
            <person name="Lapidus A."/>
            <person name="Cheng J.-F."/>
            <person name="Goodwin L."/>
            <person name="Pitluck S."/>
            <person name="Peters L."/>
            <person name="Ovchinnikova G."/>
            <person name="Lu M."/>
            <person name="Detter J.C."/>
            <person name="Han C."/>
            <person name="Tapia R."/>
            <person name="Land M."/>
            <person name="Hauser L."/>
            <person name="Kyrpides N."/>
            <person name="Ivanova N."/>
            <person name="Pagani I."/>
            <person name="Brambilla E.-M."/>
            <person name="Klenk H.-P."/>
            <person name="Woyke T."/>
        </authorList>
    </citation>
    <scope>NUCLEOTIDE SEQUENCE [LARGE SCALE GENOMIC DNA]</scope>
    <source>
        <strain evidence="3 4">NA-134</strain>
    </source>
</reference>
<dbReference type="eggNOG" id="COG3953">
    <property type="taxonomic scope" value="Bacteria"/>
</dbReference>
<proteinExistence type="predicted"/>
<feature type="domain" description="Transglycosylase SLT" evidence="2">
    <location>
        <begin position="198"/>
        <end position="280"/>
    </location>
</feature>
<dbReference type="InterPro" id="IPR023346">
    <property type="entry name" value="Lysozyme-like_dom_sf"/>
</dbReference>
<feature type="region of interest" description="Disordered" evidence="1">
    <location>
        <begin position="81"/>
        <end position="170"/>
    </location>
</feature>
<dbReference type="AlphaFoldDB" id="H5XIH3"/>
<dbReference type="SUPFAM" id="SSF53955">
    <property type="entry name" value="Lysozyme-like"/>
    <property type="match status" value="1"/>
</dbReference>
<gene>
    <name evidence="3" type="ORF">SaccyDRAFT_4011</name>
</gene>
<feature type="compositionally biased region" description="Basic and acidic residues" evidence="1">
    <location>
        <begin position="91"/>
        <end position="103"/>
    </location>
</feature>
<dbReference type="OrthoDB" id="4629613at2"/>
<dbReference type="Pfam" id="PF01464">
    <property type="entry name" value="SLT"/>
    <property type="match status" value="1"/>
</dbReference>
<evidence type="ECO:0000259" key="2">
    <source>
        <dbReference type="Pfam" id="PF01464"/>
    </source>
</evidence>
<name>H5XIH3_9PSEU</name>
<dbReference type="EMBL" id="CM001440">
    <property type="protein sequence ID" value="EHR62834.1"/>
    <property type="molecule type" value="Genomic_DNA"/>
</dbReference>
<evidence type="ECO:0000313" key="4">
    <source>
        <dbReference type="Proteomes" id="UP000002791"/>
    </source>
</evidence>
<dbReference type="InterPro" id="IPR008258">
    <property type="entry name" value="Transglycosylase_SLT_dom_1"/>
</dbReference>
<sequence>MADHKMFERVKKMIALQAPTRNISAPAMSLGRSMRDVARGYASVGVLALFVTGVASPAVMAGTDEEATKVVAADTAAVVQQSNAQPGKNADGGDKAENAENKNDAAGPVGGGAPAPRSGDPAAHDEPAVAEKQEAAPEPAAQPEPAPQQAEPAANAQGGGAQPPAPVEPVDELDGWIRTAIDVMQANGIPVSEADIPSIRTVIEKESSGDPRAINLWDINAKRGTPSKGLMQTIDSTFNAHKLPGYDDIYDPVSNIIAGTRYTLSRYGSFAEHPGLAQMAAGGGYRGY</sequence>
<evidence type="ECO:0000313" key="3">
    <source>
        <dbReference type="EMBL" id="EHR62834.1"/>
    </source>
</evidence>
<organism evidence="3 4">
    <name type="scientific">Saccharomonospora cyanea NA-134</name>
    <dbReference type="NCBI Taxonomy" id="882082"/>
    <lineage>
        <taxon>Bacteria</taxon>
        <taxon>Bacillati</taxon>
        <taxon>Actinomycetota</taxon>
        <taxon>Actinomycetes</taxon>
        <taxon>Pseudonocardiales</taxon>
        <taxon>Pseudonocardiaceae</taxon>
        <taxon>Saccharomonospora</taxon>
    </lineage>
</organism>
<dbReference type="CDD" id="cd13402">
    <property type="entry name" value="LT_TF-like"/>
    <property type="match status" value="1"/>
</dbReference>
<protein>
    <submittedName>
        <fullName evidence="3">Transglycosylase family protein</fullName>
    </submittedName>
</protein>
<dbReference type="HOGENOM" id="CLU_083020_0_0_11"/>
<accession>H5XIH3</accession>
<dbReference type="RefSeq" id="WP_005458817.1">
    <property type="nucleotide sequence ID" value="NZ_CM001440.1"/>
</dbReference>
<dbReference type="Gene3D" id="1.10.530.10">
    <property type="match status" value="1"/>
</dbReference>
<feature type="compositionally biased region" description="Basic and acidic residues" evidence="1">
    <location>
        <begin position="122"/>
        <end position="135"/>
    </location>
</feature>
<keyword evidence="4" id="KW-1185">Reference proteome</keyword>